<keyword evidence="1 11" id="KW-0963">Cytoplasm</keyword>
<evidence type="ECO:0000256" key="5">
    <source>
        <dbReference type="ARBA" id="ARBA00022723"/>
    </source>
</evidence>
<dbReference type="SUPFAM" id="SSF56112">
    <property type="entry name" value="Protein kinase-like (PK-like)"/>
    <property type="match status" value="1"/>
</dbReference>
<dbReference type="RefSeq" id="WP_183963459.1">
    <property type="nucleotide sequence ID" value="NZ_BAABEW010000003.1"/>
</dbReference>
<gene>
    <name evidence="11" type="primary">srkA</name>
    <name evidence="13" type="ORF">HNQ70_000220</name>
</gene>
<keyword evidence="8 11" id="KW-0067">ATP-binding</keyword>
<organism evidence="13 14">
    <name type="scientific">Quisquiliibacterium transsilvanicum</name>
    <dbReference type="NCBI Taxonomy" id="1549638"/>
    <lineage>
        <taxon>Bacteria</taxon>
        <taxon>Pseudomonadati</taxon>
        <taxon>Pseudomonadota</taxon>
        <taxon>Betaproteobacteria</taxon>
        <taxon>Burkholderiales</taxon>
        <taxon>Burkholderiaceae</taxon>
        <taxon>Quisquiliibacterium</taxon>
    </lineage>
</organism>
<reference evidence="13 14" key="1">
    <citation type="submission" date="2020-08" db="EMBL/GenBank/DDBJ databases">
        <title>Genomic Encyclopedia of Type Strains, Phase IV (KMG-IV): sequencing the most valuable type-strain genomes for metagenomic binning, comparative biology and taxonomic classification.</title>
        <authorList>
            <person name="Goeker M."/>
        </authorList>
    </citation>
    <scope>NUCLEOTIDE SEQUENCE [LARGE SCALE GENOMIC DNA]</scope>
    <source>
        <strain evidence="13 14">DSM 29781</strain>
    </source>
</reference>
<dbReference type="EMBL" id="JACHGB010000001">
    <property type="protein sequence ID" value="MBB5270236.1"/>
    <property type="molecule type" value="Genomic_DNA"/>
</dbReference>
<keyword evidence="6 11" id="KW-0547">Nucleotide-binding</keyword>
<feature type="active site" evidence="11">
    <location>
        <position position="217"/>
    </location>
</feature>
<dbReference type="NCBIfam" id="NF008738">
    <property type="entry name" value="PRK11768.1"/>
    <property type="match status" value="1"/>
</dbReference>
<dbReference type="InterPro" id="IPR011009">
    <property type="entry name" value="Kinase-like_dom_sf"/>
</dbReference>
<evidence type="ECO:0000259" key="12">
    <source>
        <dbReference type="Pfam" id="PF01636"/>
    </source>
</evidence>
<evidence type="ECO:0000256" key="9">
    <source>
        <dbReference type="ARBA" id="ARBA00022842"/>
    </source>
</evidence>
<comment type="function">
    <text evidence="11">A protein kinase that phosphorylates Ser and Thr residues. Probably acts to suppress the effects of stress linked to accumulation of reactive oxygen species. Probably involved in the extracytoplasmic stress response.</text>
</comment>
<keyword evidence="7 11" id="KW-0418">Kinase</keyword>
<evidence type="ECO:0000256" key="1">
    <source>
        <dbReference type="ARBA" id="ARBA00022490"/>
    </source>
</evidence>
<dbReference type="AlphaFoldDB" id="A0A7W8M6T8"/>
<keyword evidence="5 11" id="KW-0479">Metal-binding</keyword>
<keyword evidence="3 11" id="KW-0597">Phosphoprotein</keyword>
<dbReference type="GO" id="GO:0004674">
    <property type="term" value="F:protein serine/threonine kinase activity"/>
    <property type="evidence" value="ECO:0007669"/>
    <property type="project" value="UniProtKB-UniRule"/>
</dbReference>
<evidence type="ECO:0000256" key="2">
    <source>
        <dbReference type="ARBA" id="ARBA00022527"/>
    </source>
</evidence>
<dbReference type="GO" id="GO:0005524">
    <property type="term" value="F:ATP binding"/>
    <property type="evidence" value="ECO:0007669"/>
    <property type="project" value="UniProtKB-UniRule"/>
</dbReference>
<dbReference type="HAMAP" id="MF_01497">
    <property type="entry name" value="SrkA_kinase"/>
    <property type="match status" value="1"/>
</dbReference>
<comment type="catalytic activity">
    <reaction evidence="11">
        <text>L-seryl-[protein] + ATP = O-phospho-L-seryl-[protein] + ADP + H(+)</text>
        <dbReference type="Rhea" id="RHEA:17989"/>
        <dbReference type="Rhea" id="RHEA-COMP:9863"/>
        <dbReference type="Rhea" id="RHEA-COMP:11604"/>
        <dbReference type="ChEBI" id="CHEBI:15378"/>
        <dbReference type="ChEBI" id="CHEBI:29999"/>
        <dbReference type="ChEBI" id="CHEBI:30616"/>
        <dbReference type="ChEBI" id="CHEBI:83421"/>
        <dbReference type="ChEBI" id="CHEBI:456216"/>
        <dbReference type="EC" id="2.7.11.1"/>
    </reaction>
</comment>
<sequence>MDEPYAGLTPDCTLDAIDGVGLRTDGRLLALNSFENRVYQAWLEDGGTVIAKFYRPDRWSDAQILEEHAYTAELAAREIPVVAPIEIGGATLHAHSGYRFALYPRRGGRAPELEDPSVLEWLGRFIGRIHAVGATRPFIERPALDLASFGEEPRGWLLAHGSIPDDLLPAWSGIVDQALAAVRAAFAQRPAMRRLRLHGDCHPGNILWTDDGPHFVDFDDARSGPAIQDLWMLLSGDAEAMSRQLRDVLAGYERFAEFDRSELGLIEPLRTLRLIHYSAWIARRWHDPAFPAAFPWFGTARYWQDRILELREQVAAMSEPPLTP</sequence>
<dbReference type="GO" id="GO:0005737">
    <property type="term" value="C:cytoplasm"/>
    <property type="evidence" value="ECO:0007669"/>
    <property type="project" value="UniProtKB-SubCell"/>
</dbReference>
<evidence type="ECO:0000313" key="13">
    <source>
        <dbReference type="EMBL" id="MBB5270236.1"/>
    </source>
</evidence>
<feature type="domain" description="Aminoglycoside phosphotransferase" evidence="12">
    <location>
        <begin position="33"/>
        <end position="260"/>
    </location>
</feature>
<keyword evidence="14" id="KW-1185">Reference proteome</keyword>
<feature type="active site" description="Proton acceptor" evidence="11">
    <location>
        <position position="200"/>
    </location>
</feature>
<dbReference type="Gene3D" id="1.10.510.10">
    <property type="entry name" value="Transferase(Phosphotransferase) domain 1"/>
    <property type="match status" value="1"/>
</dbReference>
<evidence type="ECO:0000313" key="14">
    <source>
        <dbReference type="Proteomes" id="UP000532440"/>
    </source>
</evidence>
<evidence type="ECO:0000256" key="8">
    <source>
        <dbReference type="ARBA" id="ARBA00022840"/>
    </source>
</evidence>
<feature type="binding site" evidence="11">
    <location>
        <position position="217"/>
    </location>
    <ligand>
        <name>Mg(2+)</name>
        <dbReference type="ChEBI" id="CHEBI:18420"/>
    </ligand>
</feature>
<evidence type="ECO:0000256" key="4">
    <source>
        <dbReference type="ARBA" id="ARBA00022679"/>
    </source>
</evidence>
<dbReference type="PANTHER" id="PTHR39573:SF1">
    <property type="entry name" value="STRESS RESPONSE KINASE A"/>
    <property type="match status" value="1"/>
</dbReference>
<feature type="binding site" evidence="11">
    <location>
        <position position="205"/>
    </location>
    <ligand>
        <name>Mg(2+)</name>
        <dbReference type="ChEBI" id="CHEBI:18420"/>
    </ligand>
</feature>
<dbReference type="InterPro" id="IPR002575">
    <property type="entry name" value="Aminoglycoside_PTrfase"/>
</dbReference>
<dbReference type="InterPro" id="IPR032882">
    <property type="entry name" value="SrkA/RdoA"/>
</dbReference>
<dbReference type="GO" id="GO:0000287">
    <property type="term" value="F:magnesium ion binding"/>
    <property type="evidence" value="ECO:0007669"/>
    <property type="project" value="UniProtKB-UniRule"/>
</dbReference>
<name>A0A7W8M6T8_9BURK</name>
<proteinExistence type="inferred from homology"/>
<dbReference type="EC" id="2.7.11.1" evidence="11"/>
<dbReference type="Proteomes" id="UP000532440">
    <property type="component" value="Unassembled WGS sequence"/>
</dbReference>
<evidence type="ECO:0000256" key="7">
    <source>
        <dbReference type="ARBA" id="ARBA00022777"/>
    </source>
</evidence>
<comment type="catalytic activity">
    <reaction evidence="11">
        <text>L-threonyl-[protein] + ATP = O-phospho-L-threonyl-[protein] + ADP + H(+)</text>
        <dbReference type="Rhea" id="RHEA:46608"/>
        <dbReference type="Rhea" id="RHEA-COMP:11060"/>
        <dbReference type="Rhea" id="RHEA-COMP:11605"/>
        <dbReference type="ChEBI" id="CHEBI:15378"/>
        <dbReference type="ChEBI" id="CHEBI:30013"/>
        <dbReference type="ChEBI" id="CHEBI:30616"/>
        <dbReference type="ChEBI" id="CHEBI:61977"/>
        <dbReference type="ChEBI" id="CHEBI:456216"/>
        <dbReference type="EC" id="2.7.11.1"/>
    </reaction>
</comment>
<feature type="site" description="ATP" evidence="11">
    <location>
        <position position="33"/>
    </location>
</feature>
<accession>A0A7W8M6T8</accession>
<comment type="subcellular location">
    <subcellularLocation>
        <location evidence="11">Cytoplasm</location>
    </subcellularLocation>
</comment>
<keyword evidence="4 11" id="KW-0808">Transferase</keyword>
<dbReference type="Pfam" id="PF01636">
    <property type="entry name" value="APH"/>
    <property type="match status" value="1"/>
</dbReference>
<comment type="subunit">
    <text evidence="11">Monomer.</text>
</comment>
<dbReference type="PANTHER" id="PTHR39573">
    <property type="entry name" value="STRESS RESPONSE KINASE A"/>
    <property type="match status" value="1"/>
</dbReference>
<comment type="caution">
    <text evidence="13">The sequence shown here is derived from an EMBL/GenBank/DDBJ whole genome shotgun (WGS) entry which is preliminary data.</text>
</comment>
<dbReference type="Gene3D" id="1.20.1270.170">
    <property type="match status" value="1"/>
</dbReference>
<comment type="cofactor">
    <cofactor evidence="11">
        <name>Mg(2+)</name>
        <dbReference type="ChEBI" id="CHEBI:18420"/>
    </cofactor>
</comment>
<comment type="similarity">
    <text evidence="11">Belongs to the SrkA/RdoA protein kinase family.</text>
</comment>
<evidence type="ECO:0000256" key="3">
    <source>
        <dbReference type="ARBA" id="ARBA00022553"/>
    </source>
</evidence>
<keyword evidence="10 11" id="KW-0346">Stress response</keyword>
<protein>
    <recommendedName>
        <fullName evidence="11">Stress response kinase A</fullName>
        <ecNumber evidence="11">2.7.11.1</ecNumber>
    </recommendedName>
    <alternativeName>
        <fullName evidence="11">Serine/threonine-protein kinase SrkA</fullName>
    </alternativeName>
</protein>
<dbReference type="Gene3D" id="3.30.200.70">
    <property type="match status" value="1"/>
</dbReference>
<evidence type="ECO:0000256" key="11">
    <source>
        <dbReference type="HAMAP-Rule" id="MF_01497"/>
    </source>
</evidence>
<evidence type="ECO:0000256" key="6">
    <source>
        <dbReference type="ARBA" id="ARBA00022741"/>
    </source>
</evidence>
<evidence type="ECO:0000256" key="10">
    <source>
        <dbReference type="ARBA" id="ARBA00023016"/>
    </source>
</evidence>
<keyword evidence="2 11" id="KW-0723">Serine/threonine-protein kinase</keyword>
<keyword evidence="9 11" id="KW-0460">Magnesium</keyword>